<reference evidence="1" key="1">
    <citation type="journal article" date="2017" name="Parasit. Vectors">
        <title>Sialotranscriptomics of Rhipicephalus zambeziensis reveals intricate expression profiles of secretory proteins and suggests tight temporal transcriptional regulation during blood-feeding.</title>
        <authorList>
            <person name="de Castro M.H."/>
            <person name="de Klerk D."/>
            <person name="Pienaar R."/>
            <person name="Rees D.J.G."/>
            <person name="Mans B.J."/>
        </authorList>
    </citation>
    <scope>NUCLEOTIDE SEQUENCE</scope>
    <source>
        <tissue evidence="1">Salivary glands</tissue>
    </source>
</reference>
<proteinExistence type="predicted"/>
<dbReference type="AlphaFoldDB" id="A0A224Y8Y6"/>
<sequence length="97" mass="11415">MYVYSFKNKKKKSIPVHKWQQSCDCKTDTVPPVRLLGSSRFFFVQTATPTSPRPALPARGESAIGVWWGRWAESYRDLLYGHFWSICRHAWYYCQAH</sequence>
<name>A0A224Y8Y6_9ACAR</name>
<evidence type="ECO:0000313" key="1">
    <source>
        <dbReference type="EMBL" id="MAA14106.1"/>
    </source>
</evidence>
<protein>
    <submittedName>
        <fullName evidence="1">Uncharacterized protein</fullName>
    </submittedName>
</protein>
<dbReference type="EMBL" id="GFPF01002960">
    <property type="protein sequence ID" value="MAA14106.1"/>
    <property type="molecule type" value="Transcribed_RNA"/>
</dbReference>
<accession>A0A224Y8Y6</accession>
<organism evidence="1">
    <name type="scientific">Rhipicephalus zambeziensis</name>
    <dbReference type="NCBI Taxonomy" id="60191"/>
    <lineage>
        <taxon>Eukaryota</taxon>
        <taxon>Metazoa</taxon>
        <taxon>Ecdysozoa</taxon>
        <taxon>Arthropoda</taxon>
        <taxon>Chelicerata</taxon>
        <taxon>Arachnida</taxon>
        <taxon>Acari</taxon>
        <taxon>Parasitiformes</taxon>
        <taxon>Ixodida</taxon>
        <taxon>Ixodoidea</taxon>
        <taxon>Ixodidae</taxon>
        <taxon>Rhipicephalinae</taxon>
        <taxon>Rhipicephalus</taxon>
        <taxon>Rhipicephalus</taxon>
    </lineage>
</organism>